<evidence type="ECO:0000259" key="4">
    <source>
        <dbReference type="PROSITE" id="PS51186"/>
    </source>
</evidence>
<feature type="domain" description="N-acetyltransferase" evidence="4">
    <location>
        <begin position="10"/>
        <end position="170"/>
    </location>
</feature>
<evidence type="ECO:0000256" key="1">
    <source>
        <dbReference type="ARBA" id="ARBA00022679"/>
    </source>
</evidence>
<protein>
    <recommendedName>
        <fullName evidence="4">N-acetyltransferase domain-containing protein</fullName>
    </recommendedName>
</protein>
<dbReference type="RefSeq" id="WP_015891002.1">
    <property type="nucleotide sequence ID" value="NC_012491.1"/>
</dbReference>
<accession>C0ZD23</accession>
<keyword evidence="2" id="KW-0012">Acyltransferase</keyword>
<dbReference type="InterPro" id="IPR051531">
    <property type="entry name" value="N-acetyltransferase"/>
</dbReference>
<dbReference type="HOGENOM" id="CLU_102191_1_0_9"/>
<comment type="similarity">
    <text evidence="3">Belongs to the acetyltransferase family. RimJ subfamily.</text>
</comment>
<gene>
    <name evidence="5" type="ordered locus">BBR47_27050</name>
</gene>
<dbReference type="InterPro" id="IPR000182">
    <property type="entry name" value="GNAT_dom"/>
</dbReference>
<dbReference type="PANTHER" id="PTHR43792:SF8">
    <property type="entry name" value="[RIBOSOMAL PROTEIN US5]-ALANINE N-ACETYLTRANSFERASE"/>
    <property type="match status" value="1"/>
</dbReference>
<dbReference type="PROSITE" id="PS51186">
    <property type="entry name" value="GNAT"/>
    <property type="match status" value="1"/>
</dbReference>
<dbReference type="InterPro" id="IPR016181">
    <property type="entry name" value="Acyl_CoA_acyltransferase"/>
</dbReference>
<dbReference type="AlphaFoldDB" id="C0ZD23"/>
<dbReference type="Gene3D" id="3.40.630.30">
    <property type="match status" value="1"/>
</dbReference>
<reference evidence="5 6" key="1">
    <citation type="submission" date="2005-03" db="EMBL/GenBank/DDBJ databases">
        <title>Brevibacillus brevis strain 47, complete genome.</title>
        <authorList>
            <person name="Hosoyama A."/>
            <person name="Yamada R."/>
            <person name="Hongo Y."/>
            <person name="Terui Y."/>
            <person name="Ankai A."/>
            <person name="Masuyama W."/>
            <person name="Sekiguchi M."/>
            <person name="Takeda T."/>
            <person name="Asano K."/>
            <person name="Ohji S."/>
            <person name="Ichikawa N."/>
            <person name="Narita S."/>
            <person name="Aoki N."/>
            <person name="Miura H."/>
            <person name="Matsushita S."/>
            <person name="Sekigawa T."/>
            <person name="Yamagata H."/>
            <person name="Yoshikawa H."/>
            <person name="Udaka S."/>
            <person name="Tanikawa S."/>
            <person name="Fujita N."/>
        </authorList>
    </citation>
    <scope>NUCLEOTIDE SEQUENCE [LARGE SCALE GENOMIC DNA]</scope>
    <source>
        <strain evidence="6">47 / JCM 6285 / NBRC 100599</strain>
    </source>
</reference>
<organism evidence="5 6">
    <name type="scientific">Brevibacillus brevis (strain 47 / JCM 6285 / NBRC 100599)</name>
    <dbReference type="NCBI Taxonomy" id="358681"/>
    <lineage>
        <taxon>Bacteria</taxon>
        <taxon>Bacillati</taxon>
        <taxon>Bacillota</taxon>
        <taxon>Bacilli</taxon>
        <taxon>Bacillales</taxon>
        <taxon>Paenibacillaceae</taxon>
        <taxon>Brevibacillus</taxon>
    </lineage>
</organism>
<dbReference type="GO" id="GO:0008999">
    <property type="term" value="F:protein-N-terminal-alanine acetyltransferase activity"/>
    <property type="evidence" value="ECO:0007669"/>
    <property type="project" value="TreeGrafter"/>
</dbReference>
<dbReference type="EMBL" id="AP008955">
    <property type="protein sequence ID" value="BAH43682.1"/>
    <property type="molecule type" value="Genomic_DNA"/>
</dbReference>
<evidence type="ECO:0000256" key="2">
    <source>
        <dbReference type="ARBA" id="ARBA00023315"/>
    </source>
</evidence>
<evidence type="ECO:0000313" key="5">
    <source>
        <dbReference type="EMBL" id="BAH43682.1"/>
    </source>
</evidence>
<keyword evidence="1" id="KW-0808">Transferase</keyword>
<keyword evidence="6" id="KW-1185">Reference proteome</keyword>
<name>C0ZD23_BREBN</name>
<dbReference type="STRING" id="358681.BBR47_27050"/>
<evidence type="ECO:0000313" key="6">
    <source>
        <dbReference type="Proteomes" id="UP000001877"/>
    </source>
</evidence>
<dbReference type="Proteomes" id="UP000001877">
    <property type="component" value="Chromosome"/>
</dbReference>
<proteinExistence type="inferred from homology"/>
<evidence type="ECO:0000256" key="3">
    <source>
        <dbReference type="ARBA" id="ARBA00038502"/>
    </source>
</evidence>
<dbReference type="GO" id="GO:0005737">
    <property type="term" value="C:cytoplasm"/>
    <property type="evidence" value="ECO:0007669"/>
    <property type="project" value="TreeGrafter"/>
</dbReference>
<dbReference type="PANTHER" id="PTHR43792">
    <property type="entry name" value="GNAT FAMILY, PUTATIVE (AFU_ORTHOLOGUE AFUA_3G00765)-RELATED-RELATED"/>
    <property type="match status" value="1"/>
</dbReference>
<dbReference type="KEGG" id="bbe:BBR47_27050"/>
<dbReference type="eggNOG" id="COG1670">
    <property type="taxonomic scope" value="Bacteria"/>
</dbReference>
<sequence length="187" mass="21346">MSTPLNTELVRIQPWADDDLSLLRLLNAPVMMEQLGGPETEEQLLARHERYVNKDGQQTSKMFSIVLLPDHTPVGSIGYWDRIWQGENVYEVGWSVLPPFQGKGIASAALALLITRIKQERRHKFIHAYPSVDNPASNAICRKLGFTLQSECVFEYPPGSFMRSNDWRLEVASVHFPIEKVREQLPM</sequence>
<dbReference type="SUPFAM" id="SSF55729">
    <property type="entry name" value="Acyl-CoA N-acyltransferases (Nat)"/>
    <property type="match status" value="1"/>
</dbReference>
<dbReference type="Pfam" id="PF13302">
    <property type="entry name" value="Acetyltransf_3"/>
    <property type="match status" value="1"/>
</dbReference>
<dbReference type="CDD" id="cd04301">
    <property type="entry name" value="NAT_SF"/>
    <property type="match status" value="1"/>
</dbReference>